<keyword evidence="1" id="KW-0479">Metal-binding</keyword>
<name>A0A238IX76_9RHOB</name>
<gene>
    <name evidence="4" type="primary">pgpA</name>
    <name evidence="4" type="ORF">BOA8489_00375</name>
</gene>
<dbReference type="AlphaFoldDB" id="A0A238IX76"/>
<keyword evidence="1 2" id="KW-0812">Transmembrane</keyword>
<comment type="subcellular location">
    <subcellularLocation>
        <location evidence="1">Cell inner membrane</location>
        <topology evidence="1">Multi-pass membrane protein</topology>
    </subcellularLocation>
</comment>
<keyword evidence="1" id="KW-0460">Magnesium</keyword>
<dbReference type="OrthoDB" id="9804091at2"/>
<feature type="domain" description="YutG/PgpA" evidence="3">
    <location>
        <begin position="5"/>
        <end position="153"/>
    </location>
</feature>
<keyword evidence="1" id="KW-0997">Cell inner membrane</keyword>
<dbReference type="GO" id="GO:0006655">
    <property type="term" value="P:phosphatidylglycerol biosynthetic process"/>
    <property type="evidence" value="ECO:0007669"/>
    <property type="project" value="UniProtKB-UniPathway"/>
</dbReference>
<dbReference type="InterPro" id="IPR036681">
    <property type="entry name" value="PgpA-like_sf"/>
</dbReference>
<comment type="cofactor">
    <cofactor evidence="1">
        <name>Mg(2+)</name>
        <dbReference type="ChEBI" id="CHEBI:18420"/>
    </cofactor>
</comment>
<comment type="catalytic activity">
    <reaction evidence="1">
        <text>a 1,2-diacyl-sn-glycero-3-phospho-(1'-sn-glycero-3'-phosphate) + H2O = a 1,2-diacyl-sn-glycero-3-phospho-(1'-sn-glycerol) + phosphate</text>
        <dbReference type="Rhea" id="RHEA:33751"/>
        <dbReference type="ChEBI" id="CHEBI:15377"/>
        <dbReference type="ChEBI" id="CHEBI:43474"/>
        <dbReference type="ChEBI" id="CHEBI:60110"/>
        <dbReference type="ChEBI" id="CHEBI:64716"/>
        <dbReference type="EC" id="3.1.3.27"/>
    </reaction>
</comment>
<dbReference type="PIRSF" id="PIRSF006162">
    <property type="entry name" value="PgpA"/>
    <property type="match status" value="1"/>
</dbReference>
<keyword evidence="1" id="KW-0595">Phospholipid degradation</keyword>
<dbReference type="EMBL" id="FXXQ01000001">
    <property type="protein sequence ID" value="SMX22284.1"/>
    <property type="molecule type" value="Genomic_DNA"/>
</dbReference>
<dbReference type="CDD" id="cd06971">
    <property type="entry name" value="PgpA"/>
    <property type="match status" value="1"/>
</dbReference>
<keyword evidence="1" id="KW-1208">Phospholipid metabolism</keyword>
<dbReference type="InterPro" id="IPR026037">
    <property type="entry name" value="PgpA"/>
</dbReference>
<dbReference type="GO" id="GO:0009395">
    <property type="term" value="P:phospholipid catabolic process"/>
    <property type="evidence" value="ECO:0007669"/>
    <property type="project" value="UniProtKB-KW"/>
</dbReference>
<keyword evidence="1" id="KW-1003">Cell membrane</keyword>
<feature type="transmembrane region" description="Helical" evidence="2">
    <location>
        <begin position="32"/>
        <end position="57"/>
    </location>
</feature>
<proteinExistence type="predicted"/>
<sequence length="169" mass="17932">MNRLILSFLGSGYIRPAPGTWGSLAALPAAWVVYVAAGPFAILIGAAILYALGIYALNVELKDTDDHDPSWVVIDEVVGQWIALLPIAFGAYSAGVNPLLLWPGIIAAFAFFRLFDIWKPWIIGKVDARGDATGVMLDDVLAGVFSAMVVIALAALAHSGIIGEIPDQQ</sequence>
<reference evidence="4 5" key="1">
    <citation type="submission" date="2017-05" db="EMBL/GenBank/DDBJ databases">
        <authorList>
            <person name="Song R."/>
            <person name="Chenine A.L."/>
            <person name="Ruprecht R.M."/>
        </authorList>
    </citation>
    <scope>NUCLEOTIDE SEQUENCE [LARGE SCALE GENOMIC DNA]</scope>
    <source>
        <strain evidence="4 5">CECT 8489</strain>
    </source>
</reference>
<dbReference type="SUPFAM" id="SSF101307">
    <property type="entry name" value="YutG-like"/>
    <property type="match status" value="1"/>
</dbReference>
<comment type="pathway">
    <text evidence="1">Phospholipid metabolism; phosphatidylglycerol biosynthesis; phosphatidylglycerol from CDP-diacylglycerol: step 2/2.</text>
</comment>
<keyword evidence="1" id="KW-0443">Lipid metabolism</keyword>
<feature type="transmembrane region" description="Helical" evidence="2">
    <location>
        <begin position="139"/>
        <end position="162"/>
    </location>
</feature>
<evidence type="ECO:0000259" key="3">
    <source>
        <dbReference type="Pfam" id="PF04608"/>
    </source>
</evidence>
<dbReference type="InterPro" id="IPR007686">
    <property type="entry name" value="YutG/PgpA"/>
</dbReference>
<feature type="transmembrane region" description="Helical" evidence="2">
    <location>
        <begin position="100"/>
        <end position="118"/>
    </location>
</feature>
<keyword evidence="5" id="KW-1185">Reference proteome</keyword>
<dbReference type="PANTHER" id="PTHR36305:SF1">
    <property type="entry name" value="PHOSPHATIDYLGLYCEROPHOSPHATASE A"/>
    <property type="match status" value="1"/>
</dbReference>
<dbReference type="UniPathway" id="UPA00084">
    <property type="reaction ID" value="UER00504"/>
</dbReference>
<keyword evidence="1 2" id="KW-0472">Membrane</keyword>
<accession>A0A238IX76</accession>
<dbReference type="Proteomes" id="UP000201838">
    <property type="component" value="Unassembled WGS sequence"/>
</dbReference>
<dbReference type="GO" id="GO:0046872">
    <property type="term" value="F:metal ion binding"/>
    <property type="evidence" value="ECO:0007669"/>
    <property type="project" value="UniProtKB-KW"/>
</dbReference>
<comment type="function">
    <text evidence="1">Lipid phosphatase which dephosphorylates phosphatidylglycerophosphate (PGP) to phosphatidylglycerol (PG).</text>
</comment>
<dbReference type="GO" id="GO:0008962">
    <property type="term" value="F:phosphatidylglycerophosphatase activity"/>
    <property type="evidence" value="ECO:0007669"/>
    <property type="project" value="UniProtKB-EC"/>
</dbReference>
<protein>
    <recommendedName>
        <fullName evidence="1">Phosphatidylglycerophosphatase A</fullName>
        <ecNumber evidence="1">3.1.3.27</ecNumber>
    </recommendedName>
    <alternativeName>
        <fullName evidence="1">Phosphatidylglycerolphosphate phosphatase A</fullName>
    </alternativeName>
</protein>
<dbReference type="GO" id="GO:0005886">
    <property type="term" value="C:plasma membrane"/>
    <property type="evidence" value="ECO:0007669"/>
    <property type="project" value="UniProtKB-SubCell"/>
</dbReference>
<evidence type="ECO:0000313" key="5">
    <source>
        <dbReference type="Proteomes" id="UP000201838"/>
    </source>
</evidence>
<dbReference type="Pfam" id="PF04608">
    <property type="entry name" value="PgpA"/>
    <property type="match status" value="1"/>
</dbReference>
<evidence type="ECO:0000256" key="1">
    <source>
        <dbReference type="PIRNR" id="PIRNR006162"/>
    </source>
</evidence>
<organism evidence="4 5">
    <name type="scientific">Boseongicola aestuarii</name>
    <dbReference type="NCBI Taxonomy" id="1470561"/>
    <lineage>
        <taxon>Bacteria</taxon>
        <taxon>Pseudomonadati</taxon>
        <taxon>Pseudomonadota</taxon>
        <taxon>Alphaproteobacteria</taxon>
        <taxon>Rhodobacterales</taxon>
        <taxon>Paracoccaceae</taxon>
        <taxon>Boseongicola</taxon>
    </lineage>
</organism>
<keyword evidence="1" id="KW-0442">Lipid degradation</keyword>
<dbReference type="EC" id="3.1.3.27" evidence="1"/>
<evidence type="ECO:0000256" key="2">
    <source>
        <dbReference type="SAM" id="Phobius"/>
    </source>
</evidence>
<keyword evidence="1 4" id="KW-0378">Hydrolase</keyword>
<dbReference type="PANTHER" id="PTHR36305">
    <property type="entry name" value="PHOSPHATIDYLGLYCEROPHOSPHATASE A"/>
    <property type="match status" value="1"/>
</dbReference>
<keyword evidence="2" id="KW-1133">Transmembrane helix</keyword>
<evidence type="ECO:0000313" key="4">
    <source>
        <dbReference type="EMBL" id="SMX22284.1"/>
    </source>
</evidence>
<dbReference type="RefSeq" id="WP_093972257.1">
    <property type="nucleotide sequence ID" value="NZ_FXXQ01000001.1"/>
</dbReference>